<dbReference type="InterPro" id="IPR010258">
    <property type="entry name" value="Conjugal_tfr_TrbG/VirB9/CagX"/>
</dbReference>
<dbReference type="EMBL" id="JRPR02000009">
    <property type="protein sequence ID" value="TLD95415.1"/>
    <property type="molecule type" value="Genomic_DNA"/>
</dbReference>
<feature type="compositionally biased region" description="Polar residues" evidence="3">
    <location>
        <begin position="472"/>
        <end position="495"/>
    </location>
</feature>
<dbReference type="Gene3D" id="2.60.40.2500">
    <property type="match status" value="1"/>
</dbReference>
<organism evidence="5 6">
    <name type="scientific">Helicobacter jaachi</name>
    <dbReference type="NCBI Taxonomy" id="1677920"/>
    <lineage>
        <taxon>Bacteria</taxon>
        <taxon>Pseudomonadati</taxon>
        <taxon>Campylobacterota</taxon>
        <taxon>Epsilonproteobacteria</taxon>
        <taxon>Campylobacterales</taxon>
        <taxon>Helicobacteraceae</taxon>
        <taxon>Helicobacter</taxon>
    </lineage>
</organism>
<dbReference type="Proteomes" id="UP000029733">
    <property type="component" value="Unassembled WGS sequence"/>
</dbReference>
<reference evidence="5 6" key="1">
    <citation type="journal article" date="2014" name="Genome Announc.">
        <title>Draft genome sequences of eight enterohepatic helicobacter species isolated from both laboratory and wild rodents.</title>
        <authorList>
            <person name="Sheh A."/>
            <person name="Shen Z."/>
            <person name="Fox J.G."/>
        </authorList>
    </citation>
    <scope>NUCLEOTIDE SEQUENCE [LARGE SCALE GENOMIC DNA]</scope>
    <source>
        <strain evidence="5 6">MIT 09-6949</strain>
    </source>
</reference>
<sequence length="529" mass="60056">MNMRGILSITLVFGLFSINYAQTLEEQAFTDEDGSVFSDSDFGDEAKNAPKNEHTDKMIFLDAVQKHFWNPNRKLKDNTLNILHRDGETHKIRTRFAMVTTIVLDNDTIADVIVGDPNGFEVKELSKTNNRWNLNNVVTIKPKLIGIDSNLIIIGESGTIYTFYLFSTHFTNRRDPAFMVFVSKNRNVGRIPIKEHKSGLYARGNVGANENNGYISGGWNEDGDERKIPFATIEQDDGEFITIGDKVNTLYIDKTKIKRGYAQKPRSVRSWRSLWLNPQQTEASIAMMAVDIFNDNDYTYFKFDRENAHSKFPVIFKVVDGYDNPVNTRVVGNYIIAEDVNEKWTLKIGDEYVCVQRIQRPLVIKEKEYIQMPAVQDSSKTNGGNDMQPRELEELIRAKEQKLKELQNKSKETKKAKKTAQNTKENKKEESNVADIFKNIPTSSPQAQTNAAPSKPIQNTLIAPQSQNAIQETTTANSANDTQKSSPKNTNQMQNIKDIPKEKQNILILPKWYAPNAQTTPTKNSTNGK</sequence>
<dbReference type="InterPro" id="IPR033645">
    <property type="entry name" value="VirB9/CagX/TrbG_C"/>
</dbReference>
<feature type="compositionally biased region" description="Polar residues" evidence="3">
    <location>
        <begin position="516"/>
        <end position="529"/>
    </location>
</feature>
<evidence type="ECO:0000256" key="3">
    <source>
        <dbReference type="SAM" id="MobiDB-lite"/>
    </source>
</evidence>
<feature type="signal peptide" evidence="4">
    <location>
        <begin position="1"/>
        <end position="21"/>
    </location>
</feature>
<keyword evidence="2 4" id="KW-0732">Signal</keyword>
<dbReference type="CDD" id="cd06911">
    <property type="entry name" value="VirB9_CagX_TrbG"/>
    <property type="match status" value="1"/>
</dbReference>
<feature type="region of interest" description="Disordered" evidence="3">
    <location>
        <begin position="404"/>
        <end position="435"/>
    </location>
</feature>
<proteinExistence type="inferred from homology"/>
<protein>
    <submittedName>
        <fullName evidence="5">Conjugal transfer protein</fullName>
    </submittedName>
</protein>
<feature type="region of interest" description="Disordered" evidence="3">
    <location>
        <begin position="510"/>
        <end position="529"/>
    </location>
</feature>
<dbReference type="RefSeq" id="WP_052057944.1">
    <property type="nucleotide sequence ID" value="NZ_JRPR02000009.1"/>
</dbReference>
<evidence type="ECO:0000256" key="2">
    <source>
        <dbReference type="ARBA" id="ARBA00022729"/>
    </source>
</evidence>
<dbReference type="AlphaFoldDB" id="A0A4U8T781"/>
<dbReference type="OrthoDB" id="5515031at2"/>
<comment type="caution">
    <text evidence="5">The sequence shown here is derived from an EMBL/GenBank/DDBJ whole genome shotgun (WGS) entry which is preliminary data.</text>
</comment>
<evidence type="ECO:0000256" key="4">
    <source>
        <dbReference type="SAM" id="SignalP"/>
    </source>
</evidence>
<accession>A0A4U8T781</accession>
<keyword evidence="6" id="KW-1185">Reference proteome</keyword>
<evidence type="ECO:0000313" key="6">
    <source>
        <dbReference type="Proteomes" id="UP000029733"/>
    </source>
</evidence>
<name>A0A4U8T781_9HELI</name>
<dbReference type="Pfam" id="PF03524">
    <property type="entry name" value="CagX"/>
    <property type="match status" value="1"/>
</dbReference>
<dbReference type="InterPro" id="IPR038161">
    <property type="entry name" value="VirB9/CagX/TrbG_C_sf"/>
</dbReference>
<comment type="similarity">
    <text evidence="1">Belongs to the TrbG/VirB9 family.</text>
</comment>
<evidence type="ECO:0000256" key="1">
    <source>
        <dbReference type="ARBA" id="ARBA00006135"/>
    </source>
</evidence>
<feature type="chain" id="PRO_5020238976" evidence="4">
    <location>
        <begin position="22"/>
        <end position="529"/>
    </location>
</feature>
<feature type="compositionally biased region" description="Basic and acidic residues" evidence="3">
    <location>
        <begin position="404"/>
        <end position="413"/>
    </location>
</feature>
<evidence type="ECO:0000313" key="5">
    <source>
        <dbReference type="EMBL" id="TLD95415.1"/>
    </source>
</evidence>
<feature type="region of interest" description="Disordered" evidence="3">
    <location>
        <begin position="472"/>
        <end position="503"/>
    </location>
</feature>
<gene>
    <name evidence="5" type="ORF">LS71_008395</name>
</gene>